<evidence type="ECO:0000313" key="3">
    <source>
        <dbReference type="Proteomes" id="UP000070578"/>
    </source>
</evidence>
<evidence type="ECO:0000313" key="2">
    <source>
        <dbReference type="EMBL" id="KXS33331.1"/>
    </source>
</evidence>
<dbReference type="Gene3D" id="3.40.47.10">
    <property type="match status" value="1"/>
</dbReference>
<feature type="domain" description="Beta-ketoacyl synthase-like N-terminal" evidence="1">
    <location>
        <begin position="38"/>
        <end position="202"/>
    </location>
</feature>
<organism evidence="2 3">
    <name type="scientific">Candidatus Gallionella acididurans</name>
    <dbReference type="NCBI Taxonomy" id="1796491"/>
    <lineage>
        <taxon>Bacteria</taxon>
        <taxon>Pseudomonadati</taxon>
        <taxon>Pseudomonadota</taxon>
        <taxon>Betaproteobacteria</taxon>
        <taxon>Nitrosomonadales</taxon>
        <taxon>Gallionellaceae</taxon>
        <taxon>Gallionella</taxon>
    </lineage>
</organism>
<dbReference type="PATRIC" id="fig|1796491.3.peg.539"/>
<dbReference type="InterPro" id="IPR016039">
    <property type="entry name" value="Thiolase-like"/>
</dbReference>
<dbReference type="Pfam" id="PF13723">
    <property type="entry name" value="Ketoacyl-synt_2"/>
    <property type="match status" value="1"/>
</dbReference>
<reference evidence="2 3" key="1">
    <citation type="submission" date="2016-02" db="EMBL/GenBank/DDBJ databases">
        <authorList>
            <person name="Wen L."/>
            <person name="He K."/>
            <person name="Yang H."/>
        </authorList>
    </citation>
    <scope>NUCLEOTIDE SEQUENCE [LARGE SCALE GENOMIC DNA]</scope>
    <source>
        <strain evidence="2">ShG14-8</strain>
    </source>
</reference>
<dbReference type="Proteomes" id="UP000070578">
    <property type="component" value="Unassembled WGS sequence"/>
</dbReference>
<comment type="caution">
    <text evidence="2">The sequence shown here is derived from an EMBL/GenBank/DDBJ whole genome shotgun (WGS) entry which is preliminary data.</text>
</comment>
<dbReference type="GO" id="GO:0016746">
    <property type="term" value="F:acyltransferase activity"/>
    <property type="evidence" value="ECO:0007669"/>
    <property type="project" value="InterPro"/>
</dbReference>
<accession>A0A139BWG8</accession>
<dbReference type="AlphaFoldDB" id="A0A139BWG8"/>
<dbReference type="SUPFAM" id="SSF53901">
    <property type="entry name" value="Thiolase-like"/>
    <property type="match status" value="1"/>
</dbReference>
<gene>
    <name evidence="2" type="ORF">AWT59_0493</name>
</gene>
<evidence type="ECO:0000259" key="1">
    <source>
        <dbReference type="Pfam" id="PF13723"/>
    </source>
</evidence>
<proteinExistence type="predicted"/>
<dbReference type="EMBL" id="LSLI01000007">
    <property type="protein sequence ID" value="KXS33331.1"/>
    <property type="molecule type" value="Genomic_DNA"/>
</dbReference>
<sequence length="270" mass="28437">MKVFVEGVGIVGPGLNGWQASQPVLAGTVSYVEAAIAIPPNDLLPPAERRRTGIPVKLALAVGCEAIAQSQRNAAELPAVFASSAGDGDNMHNIFDMLAKNGREVSPTRFHNSVHNAPSGYWSIATKSMAPTTSLACFDSSFVAGLIEAATQTLANSNAVVLIAYDSPYPQPIHEMRPTNASFGVALVLSGSKTDRSLAELEISINRNNKPGTSIANAELEAIRADTPAARSLPLLTALSNLSLHTNRNSGEIYFDYIAGNQLAIAVRPC</sequence>
<protein>
    <submittedName>
        <fullName evidence="2">3-oxoacyl-ACP synthase</fullName>
    </submittedName>
</protein>
<dbReference type="InterPro" id="IPR014030">
    <property type="entry name" value="Ketoacyl_synth_N"/>
</dbReference>
<reference evidence="2 3" key="2">
    <citation type="submission" date="2016-03" db="EMBL/GenBank/DDBJ databases">
        <title>New uncultured bacterium of the family Gallionellaceae from acid mine drainage: description and reconstruction of genome based on metagenomic analysis of microbial community.</title>
        <authorList>
            <person name="Kadnikov V."/>
            <person name="Ivasenko D."/>
            <person name="Beletsky A."/>
            <person name="Mardanov A."/>
            <person name="Danilova E."/>
            <person name="Pimenov N."/>
            <person name="Karnachuk O."/>
            <person name="Ravin N."/>
        </authorList>
    </citation>
    <scope>NUCLEOTIDE SEQUENCE [LARGE SCALE GENOMIC DNA]</scope>
    <source>
        <strain evidence="2">ShG14-8</strain>
    </source>
</reference>
<name>A0A139BWG8_9PROT</name>